<dbReference type="PROSITE" id="PS50206">
    <property type="entry name" value="RHODANESE_3"/>
    <property type="match status" value="1"/>
</dbReference>
<keyword evidence="4" id="KW-1185">Reference proteome</keyword>
<dbReference type="InterPro" id="IPR036873">
    <property type="entry name" value="Rhodanese-like_dom_sf"/>
</dbReference>
<reference evidence="4" key="1">
    <citation type="journal article" date="2019" name="Int. J. Syst. Evol. Microbiol.">
        <title>The Global Catalogue of Microorganisms (GCM) 10K type strain sequencing project: providing services to taxonomists for standard genome sequencing and annotation.</title>
        <authorList>
            <consortium name="The Broad Institute Genomics Platform"/>
            <consortium name="The Broad Institute Genome Sequencing Center for Infectious Disease"/>
            <person name="Wu L."/>
            <person name="Ma J."/>
        </authorList>
    </citation>
    <scope>NUCLEOTIDE SEQUENCE [LARGE SCALE GENOMIC DNA]</scope>
    <source>
        <strain evidence="4">CGMCC 1.12477</strain>
    </source>
</reference>
<gene>
    <name evidence="3" type="ORF">ACFSDE_10090</name>
</gene>
<dbReference type="PANTHER" id="PTHR43031">
    <property type="entry name" value="FAD-DEPENDENT OXIDOREDUCTASE"/>
    <property type="match status" value="1"/>
</dbReference>
<dbReference type="SUPFAM" id="SSF52821">
    <property type="entry name" value="Rhodanese/Cell cycle control phosphatase"/>
    <property type="match status" value="1"/>
</dbReference>
<evidence type="ECO:0000313" key="4">
    <source>
        <dbReference type="Proteomes" id="UP001597351"/>
    </source>
</evidence>
<dbReference type="RefSeq" id="WP_343917958.1">
    <property type="nucleotide sequence ID" value="NZ_BAAAJT010000002.1"/>
</dbReference>
<accession>A0ABW4TL43</accession>
<organism evidence="3 4">
    <name type="scientific">Nocardioides aestuarii</name>
    <dbReference type="NCBI Taxonomy" id="252231"/>
    <lineage>
        <taxon>Bacteria</taxon>
        <taxon>Bacillati</taxon>
        <taxon>Actinomycetota</taxon>
        <taxon>Actinomycetes</taxon>
        <taxon>Propionibacteriales</taxon>
        <taxon>Nocardioidaceae</taxon>
        <taxon>Nocardioides</taxon>
    </lineage>
</organism>
<dbReference type="Pfam" id="PF00581">
    <property type="entry name" value="Rhodanese"/>
    <property type="match status" value="1"/>
</dbReference>
<dbReference type="PANTHER" id="PTHR43031:SF1">
    <property type="entry name" value="PYRIDINE NUCLEOTIDE-DISULPHIDE OXIDOREDUCTASE"/>
    <property type="match status" value="1"/>
</dbReference>
<dbReference type="InterPro" id="IPR050229">
    <property type="entry name" value="GlpE_sulfurtransferase"/>
</dbReference>
<dbReference type="EMBL" id="JBHUGD010000003">
    <property type="protein sequence ID" value="MFD1947143.1"/>
    <property type="molecule type" value="Genomic_DNA"/>
</dbReference>
<evidence type="ECO:0000313" key="3">
    <source>
        <dbReference type="EMBL" id="MFD1947143.1"/>
    </source>
</evidence>
<evidence type="ECO:0000259" key="2">
    <source>
        <dbReference type="PROSITE" id="PS50206"/>
    </source>
</evidence>
<feature type="domain" description="Rhodanese" evidence="2">
    <location>
        <begin position="22"/>
        <end position="108"/>
    </location>
</feature>
<dbReference type="InterPro" id="IPR001763">
    <property type="entry name" value="Rhodanese-like_dom"/>
</dbReference>
<feature type="region of interest" description="Disordered" evidence="1">
    <location>
        <begin position="1"/>
        <end position="23"/>
    </location>
</feature>
<proteinExistence type="predicted"/>
<dbReference type="SMART" id="SM00450">
    <property type="entry name" value="RHOD"/>
    <property type="match status" value="1"/>
</dbReference>
<evidence type="ECO:0000256" key="1">
    <source>
        <dbReference type="SAM" id="MobiDB-lite"/>
    </source>
</evidence>
<dbReference type="CDD" id="cd00158">
    <property type="entry name" value="RHOD"/>
    <property type="match status" value="1"/>
</dbReference>
<dbReference type="Gene3D" id="3.40.250.10">
    <property type="entry name" value="Rhodanese-like domain"/>
    <property type="match status" value="1"/>
</dbReference>
<name>A0ABW4TL43_9ACTN</name>
<comment type="caution">
    <text evidence="3">The sequence shown here is derived from an EMBL/GenBank/DDBJ whole genome shotgun (WGS) entry which is preliminary data.</text>
</comment>
<dbReference type="Proteomes" id="UP001597351">
    <property type="component" value="Unassembled WGS sequence"/>
</dbReference>
<protein>
    <submittedName>
        <fullName evidence="3">Rhodanese-like domain-containing protein</fullName>
    </submittedName>
</protein>
<sequence>MTSLPRHPEIPSTTLADLPDPLPEGLTVLDVREPDEWVHGHIDGALHVPMMELPQRREEIPEGQVLVVCRVGGRSLQVTHWLTQLGVDAVNLDGGMIEWAAAGRAYVSETGREPQVV</sequence>